<dbReference type="EMBL" id="BMPI01000047">
    <property type="protein sequence ID" value="GGM63041.1"/>
    <property type="molecule type" value="Genomic_DNA"/>
</dbReference>
<protein>
    <submittedName>
        <fullName evidence="1">Uncharacterized protein</fullName>
    </submittedName>
</protein>
<reference evidence="1" key="2">
    <citation type="submission" date="2020-09" db="EMBL/GenBank/DDBJ databases">
        <authorList>
            <person name="Sun Q."/>
            <person name="Ohkuma M."/>
        </authorList>
    </citation>
    <scope>NUCLEOTIDE SEQUENCE</scope>
    <source>
        <strain evidence="1">JCM 19831</strain>
    </source>
</reference>
<proteinExistence type="predicted"/>
<evidence type="ECO:0000313" key="2">
    <source>
        <dbReference type="Proteomes" id="UP000642070"/>
    </source>
</evidence>
<dbReference type="InterPro" id="IPR037891">
    <property type="entry name" value="Cdil-like_sf"/>
</dbReference>
<dbReference type="RefSeq" id="WP_190254855.1">
    <property type="nucleotide sequence ID" value="NZ_BMPI01000047.1"/>
</dbReference>
<dbReference type="AlphaFoldDB" id="A0A917X430"/>
<organism evidence="1 2">
    <name type="scientific">Dactylosporangium sucinum</name>
    <dbReference type="NCBI Taxonomy" id="1424081"/>
    <lineage>
        <taxon>Bacteria</taxon>
        <taxon>Bacillati</taxon>
        <taxon>Actinomycetota</taxon>
        <taxon>Actinomycetes</taxon>
        <taxon>Micromonosporales</taxon>
        <taxon>Micromonosporaceae</taxon>
        <taxon>Dactylosporangium</taxon>
    </lineage>
</organism>
<dbReference type="Gene3D" id="3.40.1590.10">
    <property type="entry name" value="NMB0488-like"/>
    <property type="match status" value="1"/>
</dbReference>
<evidence type="ECO:0000313" key="1">
    <source>
        <dbReference type="EMBL" id="GGM63041.1"/>
    </source>
</evidence>
<reference evidence="1" key="1">
    <citation type="journal article" date="2014" name="Int. J. Syst. Evol. Microbiol.">
        <title>Complete genome sequence of Corynebacterium casei LMG S-19264T (=DSM 44701T), isolated from a smear-ripened cheese.</title>
        <authorList>
            <consortium name="US DOE Joint Genome Institute (JGI-PGF)"/>
            <person name="Walter F."/>
            <person name="Albersmeier A."/>
            <person name="Kalinowski J."/>
            <person name="Ruckert C."/>
        </authorList>
    </citation>
    <scope>NUCLEOTIDE SEQUENCE</scope>
    <source>
        <strain evidence="1">JCM 19831</strain>
    </source>
</reference>
<dbReference type="SUPFAM" id="SSF160207">
    <property type="entry name" value="NMB0488-like"/>
    <property type="match status" value="1"/>
</dbReference>
<sequence length="152" mass="16467">MTTTAGRASVYLRKAKIIVASESFLGDGEGGSVNNGWIESGDPDLAPETLGRLVREALNASESNVPMPDFREPPPNFLKLLATASVKTESRFMQDNRLVTVTLSGAQISLLPTRNQGRRGFEHIPDAELNISSTIEEDELGQIVRQALDLSS</sequence>
<gene>
    <name evidence="1" type="ORF">GCM10007977_075800</name>
</gene>
<accession>A0A917X430</accession>
<keyword evidence="2" id="KW-1185">Reference proteome</keyword>
<name>A0A917X430_9ACTN</name>
<dbReference type="Proteomes" id="UP000642070">
    <property type="component" value="Unassembled WGS sequence"/>
</dbReference>
<comment type="caution">
    <text evidence="1">The sequence shown here is derived from an EMBL/GenBank/DDBJ whole genome shotgun (WGS) entry which is preliminary data.</text>
</comment>